<dbReference type="GO" id="GO:0005737">
    <property type="term" value="C:cytoplasm"/>
    <property type="evidence" value="ECO:0007669"/>
    <property type="project" value="TreeGrafter"/>
</dbReference>
<feature type="domain" description="FAD dependent oxidoreductase" evidence="2">
    <location>
        <begin position="7"/>
        <end position="349"/>
    </location>
</feature>
<dbReference type="Gene3D" id="3.30.9.10">
    <property type="entry name" value="D-Amino Acid Oxidase, subunit A, domain 2"/>
    <property type="match status" value="1"/>
</dbReference>
<dbReference type="EMBL" id="CP022111">
    <property type="protein sequence ID" value="ASG22426.1"/>
    <property type="molecule type" value="Genomic_DNA"/>
</dbReference>
<proteinExistence type="predicted"/>
<protein>
    <submittedName>
        <fullName evidence="3">FAD-dependent oxidoreductase</fullName>
    </submittedName>
</protein>
<dbReference type="RefSeq" id="WP_088873012.1">
    <property type="nucleotide sequence ID" value="NZ_CP022111.1"/>
</dbReference>
<evidence type="ECO:0000313" key="3">
    <source>
        <dbReference type="EMBL" id="ASG22426.1"/>
    </source>
</evidence>
<organism evidence="3 4">
    <name type="scientific">Nitrospirillum viridazoti CBAmc</name>
    <dbReference type="NCBI Taxonomy" id="1441467"/>
    <lineage>
        <taxon>Bacteria</taxon>
        <taxon>Pseudomonadati</taxon>
        <taxon>Pseudomonadota</taxon>
        <taxon>Alphaproteobacteria</taxon>
        <taxon>Rhodospirillales</taxon>
        <taxon>Azospirillaceae</taxon>
        <taxon>Nitrospirillum</taxon>
        <taxon>Nitrospirillum viridazoti</taxon>
    </lineage>
</organism>
<dbReference type="PANTHER" id="PTHR13847">
    <property type="entry name" value="SARCOSINE DEHYDROGENASE-RELATED"/>
    <property type="match status" value="1"/>
</dbReference>
<evidence type="ECO:0000256" key="1">
    <source>
        <dbReference type="ARBA" id="ARBA00023002"/>
    </source>
</evidence>
<dbReference type="InterPro" id="IPR006076">
    <property type="entry name" value="FAD-dep_OxRdtase"/>
</dbReference>
<dbReference type="SUPFAM" id="SSF51905">
    <property type="entry name" value="FAD/NAD(P)-binding domain"/>
    <property type="match status" value="1"/>
</dbReference>
<dbReference type="PANTHER" id="PTHR13847:SF287">
    <property type="entry name" value="FAD-DEPENDENT OXIDOREDUCTASE DOMAIN-CONTAINING PROTEIN 1"/>
    <property type="match status" value="1"/>
</dbReference>
<keyword evidence="1" id="KW-0560">Oxidoreductase</keyword>
<name>A0A248JV76_9PROT</name>
<dbReference type="KEGG" id="nao:Y958_15890"/>
<evidence type="ECO:0000259" key="2">
    <source>
        <dbReference type="Pfam" id="PF01266"/>
    </source>
</evidence>
<sequence length="386" mass="40730">MELERYDVIVIGAGMGGAALAAELSPHARVLVLEAEARPGVHATGRSAALYAAAYGGPDVRALTRASRAFFDTPPEGFADHPLLSPRGLVYVATAAQAPRLADFLAEIGDSVRTIPVADAIAQVPLLRPEYVAMAALAQTGSAMDIDVDALHQGYLRLAKRRGATLLTDAPADHPRREDDLWVLRVGGREVAAPKVVNAAGAWAERVGRAFGAAPLGLTPLKRTALLVDPPPGHDTDRWPGVFDTDEQFYVKPDAGKLLLSPADESPSEPCDAQPDEMDVAIAVDRVQQALDLPVRRVTHSWAGLRTFAPDRQPVVGPDAAVPGLYWCAGQGGYGIQMAPALARLAASLVLDRAVPDDILAEGLVLANVLPHRLTGAACAPDKPLE</sequence>
<reference evidence="3 4" key="1">
    <citation type="submission" date="2017-06" db="EMBL/GenBank/DDBJ databases">
        <title>Complete genome sequence of Nitrospirillum amazonense strain CBAmC, an endophytic nitrogen-fixing and plant growth-promoting bacterium, isolated from sugarcane.</title>
        <authorList>
            <person name="Schwab S."/>
            <person name="dos Santos Teixeira K.R."/>
            <person name="Simoes Araujo J.L."/>
            <person name="Soares Vidal M."/>
            <person name="Borges de Freitas H.R."/>
            <person name="Rivello Crivelaro A.L."/>
            <person name="Bueno de Camargo Nunes A."/>
            <person name="dos Santos C.M."/>
            <person name="Palmeira da Silva Rosa D."/>
            <person name="da Silva Padilha D."/>
            <person name="da Silva E."/>
            <person name="Araujo Terra L."/>
            <person name="Soares Mendes V."/>
            <person name="Farinelli L."/>
            <person name="Magalhaes Cruz L."/>
            <person name="Baldani J.I."/>
        </authorList>
    </citation>
    <scope>NUCLEOTIDE SEQUENCE [LARGE SCALE GENOMIC DNA]</scope>
    <source>
        <strain evidence="3 4">CBAmC</strain>
    </source>
</reference>
<dbReference type="GO" id="GO:0016491">
    <property type="term" value="F:oxidoreductase activity"/>
    <property type="evidence" value="ECO:0007669"/>
    <property type="project" value="UniProtKB-KW"/>
</dbReference>
<keyword evidence="4" id="KW-1185">Reference proteome</keyword>
<dbReference type="Gene3D" id="3.50.50.60">
    <property type="entry name" value="FAD/NAD(P)-binding domain"/>
    <property type="match status" value="1"/>
</dbReference>
<evidence type="ECO:0000313" key="4">
    <source>
        <dbReference type="Proteomes" id="UP000197153"/>
    </source>
</evidence>
<dbReference type="AlphaFoldDB" id="A0A248JV76"/>
<dbReference type="Proteomes" id="UP000197153">
    <property type="component" value="Chromosome 2"/>
</dbReference>
<dbReference type="Pfam" id="PF01266">
    <property type="entry name" value="DAO"/>
    <property type="match status" value="1"/>
</dbReference>
<gene>
    <name evidence="3" type="ORF">Y958_15890</name>
</gene>
<dbReference type="InterPro" id="IPR036188">
    <property type="entry name" value="FAD/NAD-bd_sf"/>
</dbReference>
<accession>A0A248JV76</accession>